<reference evidence="2" key="1">
    <citation type="submission" date="2021-12" db="EMBL/GenBank/DDBJ databases">
        <title>Comparative genomics, transcriptomics and evolutionary studies reveal genomic signatures of adaptation to plant cell wall in hemibiotrophic fungi.</title>
        <authorList>
            <consortium name="DOE Joint Genome Institute"/>
            <person name="Baroncelli R."/>
            <person name="Diaz J.F."/>
            <person name="Benocci T."/>
            <person name="Peng M."/>
            <person name="Battaglia E."/>
            <person name="Haridas S."/>
            <person name="Andreopoulos W."/>
            <person name="Labutti K."/>
            <person name="Pangilinan J."/>
            <person name="Floch G.L."/>
            <person name="Makela M.R."/>
            <person name="Henrissat B."/>
            <person name="Grigoriev I.V."/>
            <person name="Crouch J.A."/>
            <person name="De Vries R.P."/>
            <person name="Sukno S.A."/>
            <person name="Thon M.R."/>
        </authorList>
    </citation>
    <scope>NUCLEOTIDE SEQUENCE</scope>
    <source>
        <strain evidence="2">CBS 112980</strain>
    </source>
</reference>
<gene>
    <name evidence="2" type="ORF">BDZ83DRAFT_640369</name>
</gene>
<dbReference type="SUPFAM" id="SSF54160">
    <property type="entry name" value="Chromo domain-like"/>
    <property type="match status" value="2"/>
</dbReference>
<evidence type="ECO:0000313" key="3">
    <source>
        <dbReference type="Proteomes" id="UP001244207"/>
    </source>
</evidence>
<evidence type="ECO:0008006" key="4">
    <source>
        <dbReference type="Google" id="ProtNLM"/>
    </source>
</evidence>
<protein>
    <recommendedName>
        <fullName evidence="4">Chromo domain-containing protein</fullName>
    </recommendedName>
</protein>
<dbReference type="InterPro" id="IPR016197">
    <property type="entry name" value="Chromo-like_dom_sf"/>
</dbReference>
<evidence type="ECO:0000313" key="2">
    <source>
        <dbReference type="EMBL" id="KAK1710573.1"/>
    </source>
</evidence>
<dbReference type="Proteomes" id="UP001244207">
    <property type="component" value="Unassembled WGS sequence"/>
</dbReference>
<dbReference type="AlphaFoldDB" id="A0AAD8X9A5"/>
<sequence>MRATTDNPNSEDASSTSEWQVRHIQGHSNSGGTIYYRVAWEPTWEPADRLQHMLPVLLAWNKLHGCSYSRRVRSCQCDPTLEHWTGKVTGRKKVDGMVHYKIQWQVTTEPAVNLKNAQSLVKEYWDKVYGLELGNRGEHEDDSESV</sequence>
<evidence type="ECO:0000256" key="1">
    <source>
        <dbReference type="ARBA" id="ARBA00011353"/>
    </source>
</evidence>
<dbReference type="EMBL" id="JAHMHS010000169">
    <property type="protein sequence ID" value="KAK1710573.1"/>
    <property type="molecule type" value="Genomic_DNA"/>
</dbReference>
<name>A0AAD8X9A5_GLOAC</name>
<dbReference type="CDD" id="cd00024">
    <property type="entry name" value="CD_CSD"/>
    <property type="match status" value="2"/>
</dbReference>
<proteinExistence type="predicted"/>
<dbReference type="GeneID" id="85393381"/>
<organism evidence="2 3">
    <name type="scientific">Glomerella acutata</name>
    <name type="common">Colletotrichum acutatum</name>
    <dbReference type="NCBI Taxonomy" id="27357"/>
    <lineage>
        <taxon>Eukaryota</taxon>
        <taxon>Fungi</taxon>
        <taxon>Dikarya</taxon>
        <taxon>Ascomycota</taxon>
        <taxon>Pezizomycotina</taxon>
        <taxon>Sordariomycetes</taxon>
        <taxon>Hypocreomycetidae</taxon>
        <taxon>Glomerellales</taxon>
        <taxon>Glomerellaceae</taxon>
        <taxon>Colletotrichum</taxon>
        <taxon>Colletotrichum acutatum species complex</taxon>
    </lineage>
</organism>
<accession>A0AAD8X9A5</accession>
<comment type="caution">
    <text evidence="2">The sequence shown here is derived from an EMBL/GenBank/DDBJ whole genome shotgun (WGS) entry which is preliminary data.</text>
</comment>
<keyword evidence="3" id="KW-1185">Reference proteome</keyword>
<dbReference type="RefSeq" id="XP_060358852.1">
    <property type="nucleotide sequence ID" value="XM_060509482.1"/>
</dbReference>
<comment type="subunit">
    <text evidence="1">Component of the NuA4 histone acetyltransferase complex.</text>
</comment>